<name>A0A1L5NRL1_9HYPH</name>
<organism evidence="1 2">
    <name type="scientific">Rhizobium gallicum</name>
    <dbReference type="NCBI Taxonomy" id="56730"/>
    <lineage>
        <taxon>Bacteria</taxon>
        <taxon>Pseudomonadati</taxon>
        <taxon>Pseudomonadota</taxon>
        <taxon>Alphaproteobacteria</taxon>
        <taxon>Hyphomicrobiales</taxon>
        <taxon>Rhizobiaceae</taxon>
        <taxon>Rhizobium/Agrobacterium group</taxon>
        <taxon>Rhizobium</taxon>
    </lineage>
</organism>
<proteinExistence type="predicted"/>
<sequence length="90" mass="10329">MIKERLVMFLFNTHPDYQQPLDPVGAETHGIAEADEVERFLTHRDKPCGDAARGVCLDWRSRMGLVRSTLRTNVIALVRESSRHWVAPTR</sequence>
<geneLocation type="plasmid" evidence="2">
    <name>prgalie4872c</name>
</geneLocation>
<keyword evidence="1" id="KW-0614">Plasmid</keyword>
<dbReference type="EMBL" id="CP017104">
    <property type="protein sequence ID" value="APO70512.1"/>
    <property type="molecule type" value="Genomic_DNA"/>
</dbReference>
<accession>A0A1L5NRL1</accession>
<protein>
    <submittedName>
        <fullName evidence="1">Uncharacterized protein</fullName>
    </submittedName>
</protein>
<evidence type="ECO:0000313" key="1">
    <source>
        <dbReference type="EMBL" id="APO70512.1"/>
    </source>
</evidence>
<dbReference type="AlphaFoldDB" id="A0A1L5NRL1"/>
<evidence type="ECO:0000313" key="2">
    <source>
        <dbReference type="Proteomes" id="UP000184749"/>
    </source>
</evidence>
<dbReference type="Proteomes" id="UP000184749">
    <property type="component" value="Plasmid pRgalIE4872c"/>
</dbReference>
<gene>
    <name evidence="1" type="ORF">IE4872_PC00498</name>
</gene>
<reference evidence="1 2" key="1">
    <citation type="submission" date="2016-09" db="EMBL/GenBank/DDBJ databases">
        <title>The complete genome sequences of Rhizobium gallicum, symbiovars gallicum and phaseoli, symbionts associated to common bean (Phaseolus vulgaris).</title>
        <authorList>
            <person name="Bustos P."/>
            <person name="Santamaria R.I."/>
            <person name="Perez-Carrascal O.M."/>
            <person name="Juarez S."/>
            <person name="Lozano L."/>
            <person name="Martinez-Flores I."/>
            <person name="Martinez-Romero E."/>
            <person name="Cevallos M."/>
            <person name="Romero D."/>
            <person name="Davila G."/>
            <person name="Gonzalez V."/>
        </authorList>
    </citation>
    <scope>NUCLEOTIDE SEQUENCE [LARGE SCALE GENOMIC DNA]</scope>
    <source>
        <strain evidence="1 2">IE4872</strain>
        <plasmid evidence="2">prgalie4872c</plasmid>
    </source>
</reference>